<reference evidence="1 2" key="2">
    <citation type="submission" date="2018-08" db="EMBL/GenBank/DDBJ databases">
        <authorList>
            <person name="Laetsch R D."/>
            <person name="Stevens L."/>
            <person name="Kumar S."/>
            <person name="Blaxter L. M."/>
        </authorList>
    </citation>
    <scope>NUCLEOTIDE SEQUENCE [LARGE SCALE GENOMIC DNA]</scope>
</reference>
<evidence type="ECO:0000313" key="3">
    <source>
        <dbReference type="WBParaSite" id="nOo.2.0.1.t11452-RA"/>
    </source>
</evidence>
<gene>
    <name evidence="1" type="ORF">NOO_LOCUS11452</name>
</gene>
<sequence length="159" mass="18363">MRHSNSKGYHLNDKRYKLLDDKKKIKLPSIINYEHLTNRTASSLARTQNMLQISRQPSSSLSSLSLSSSLYDDNRNTQKSEKLLIAKTCNQIQRPISFEKNMTNFNQMSHSLTITNDCNGIITESQNNNYLRLPPKRQTNQHYSNFNPTFVNSSIHTVE</sequence>
<protein>
    <submittedName>
        <fullName evidence="1 3">Uncharacterized protein</fullName>
    </submittedName>
</protein>
<reference evidence="3" key="1">
    <citation type="submission" date="2016-06" db="UniProtKB">
        <authorList>
            <consortium name="WormBaseParasite"/>
        </authorList>
    </citation>
    <scope>IDENTIFICATION</scope>
</reference>
<dbReference type="WBParaSite" id="nOo.2.0.1.t11452-RA">
    <property type="protein sequence ID" value="nOo.2.0.1.t11452-RA"/>
    <property type="gene ID" value="nOo.2.0.1.g11452"/>
</dbReference>
<dbReference type="AlphaFoldDB" id="A0A182ETH7"/>
<evidence type="ECO:0000313" key="1">
    <source>
        <dbReference type="EMBL" id="VDM96116.1"/>
    </source>
</evidence>
<organism evidence="3">
    <name type="scientific">Onchocerca ochengi</name>
    <name type="common">Filarial nematode worm</name>
    <dbReference type="NCBI Taxonomy" id="42157"/>
    <lineage>
        <taxon>Eukaryota</taxon>
        <taxon>Metazoa</taxon>
        <taxon>Ecdysozoa</taxon>
        <taxon>Nematoda</taxon>
        <taxon>Chromadorea</taxon>
        <taxon>Rhabditida</taxon>
        <taxon>Spirurina</taxon>
        <taxon>Spiruromorpha</taxon>
        <taxon>Filarioidea</taxon>
        <taxon>Onchocercidae</taxon>
        <taxon>Onchocerca</taxon>
    </lineage>
</organism>
<dbReference type="Proteomes" id="UP000271087">
    <property type="component" value="Unassembled WGS sequence"/>
</dbReference>
<evidence type="ECO:0000313" key="2">
    <source>
        <dbReference type="Proteomes" id="UP000271087"/>
    </source>
</evidence>
<keyword evidence="2" id="KW-1185">Reference proteome</keyword>
<name>A0A182ETH7_ONCOC</name>
<accession>A0A182ETH7</accession>
<dbReference type="EMBL" id="UYRW01008002">
    <property type="protein sequence ID" value="VDM96116.1"/>
    <property type="molecule type" value="Genomic_DNA"/>
</dbReference>
<proteinExistence type="predicted"/>